<feature type="transmembrane region" description="Helical" evidence="7">
    <location>
        <begin position="20"/>
        <end position="38"/>
    </location>
</feature>
<organism evidence="10 11">
    <name type="scientific">candidate division MSBL1 archaeon SCGC-AAA259A05</name>
    <dbReference type="NCBI Taxonomy" id="1698259"/>
    <lineage>
        <taxon>Archaea</taxon>
        <taxon>Methanobacteriati</taxon>
        <taxon>Methanobacteriota</taxon>
        <taxon>candidate division MSBL1</taxon>
    </lineage>
</organism>
<dbReference type="Proteomes" id="UP000070163">
    <property type="component" value="Unassembled WGS sequence"/>
</dbReference>
<feature type="transmembrane region" description="Helical" evidence="7">
    <location>
        <begin position="332"/>
        <end position="355"/>
    </location>
</feature>
<comment type="similarity">
    <text evidence="6">Belongs to the ABC-4 integral membrane protein family.</text>
</comment>
<keyword evidence="3 7" id="KW-0812">Transmembrane</keyword>
<evidence type="ECO:0000313" key="10">
    <source>
        <dbReference type="EMBL" id="KXA91099.1"/>
    </source>
</evidence>
<dbReference type="InterPro" id="IPR003838">
    <property type="entry name" value="ABC3_permease_C"/>
</dbReference>
<evidence type="ECO:0000256" key="2">
    <source>
        <dbReference type="ARBA" id="ARBA00022475"/>
    </source>
</evidence>
<evidence type="ECO:0000259" key="8">
    <source>
        <dbReference type="Pfam" id="PF02687"/>
    </source>
</evidence>
<dbReference type="InterPro" id="IPR025857">
    <property type="entry name" value="MacB_PCD"/>
</dbReference>
<sequence length="372" mass="39990">MRLVSFVIKNLGRRKVRTGLTVFGIAIAIAFSFVLLSVNSGSEEMMAGVEDLGPDIEAKEEGVQYFPTMSESRALALEEVEGVRKAVPTILWEYWSPEKRGFAIIIGISPSEASGVYGDTQVVKGRKLEGDDKFAIELGYRTAAINNVEIGDSLGLEGKQFEVIGILNETSSILDVMGVVPLSSLQSAMNAENKSSGIWLWVEKGGSVEEVRNAIEKEYPEMNTTEGLTVMEYTEEFTKFADAIRMIVIVVAVLIGALAAMNTVTMSTFERTREFGTLRALGASSGYIFKSVLVESVVLCVIGGTVGVLLGLGGALAAESIIVGEIGLDIVALPWSVPATAFGIALVVGLVAGIYPAWRVSRQEIVESLRYE</sequence>
<feature type="domain" description="MacB-like periplasmic core" evidence="9">
    <location>
        <begin position="18"/>
        <end position="217"/>
    </location>
</feature>
<dbReference type="GO" id="GO:0022857">
    <property type="term" value="F:transmembrane transporter activity"/>
    <property type="evidence" value="ECO:0007669"/>
    <property type="project" value="TreeGrafter"/>
</dbReference>
<evidence type="ECO:0000256" key="1">
    <source>
        <dbReference type="ARBA" id="ARBA00004651"/>
    </source>
</evidence>
<evidence type="ECO:0000256" key="3">
    <source>
        <dbReference type="ARBA" id="ARBA00022692"/>
    </source>
</evidence>
<proteinExistence type="inferred from homology"/>
<evidence type="ECO:0000256" key="5">
    <source>
        <dbReference type="ARBA" id="ARBA00023136"/>
    </source>
</evidence>
<dbReference type="AlphaFoldDB" id="A0A133UA94"/>
<dbReference type="PATRIC" id="fig|1698259.3.peg.610"/>
<reference evidence="10 11" key="1">
    <citation type="journal article" date="2016" name="Sci. Rep.">
        <title>Metabolic traits of an uncultured archaeal lineage -MSBL1- from brine pools of the Red Sea.</title>
        <authorList>
            <person name="Mwirichia R."/>
            <person name="Alam I."/>
            <person name="Rashid M."/>
            <person name="Vinu M."/>
            <person name="Ba-Alawi W."/>
            <person name="Anthony Kamau A."/>
            <person name="Kamanda Ngugi D."/>
            <person name="Goker M."/>
            <person name="Klenk H.P."/>
            <person name="Bajic V."/>
            <person name="Stingl U."/>
        </authorList>
    </citation>
    <scope>NUCLEOTIDE SEQUENCE [LARGE SCALE GENOMIC DNA]</scope>
    <source>
        <strain evidence="10">SCGC-AAA259A05</strain>
    </source>
</reference>
<evidence type="ECO:0000256" key="4">
    <source>
        <dbReference type="ARBA" id="ARBA00022989"/>
    </source>
</evidence>
<feature type="transmembrane region" description="Helical" evidence="7">
    <location>
        <begin position="287"/>
        <end position="312"/>
    </location>
</feature>
<evidence type="ECO:0000256" key="7">
    <source>
        <dbReference type="SAM" id="Phobius"/>
    </source>
</evidence>
<dbReference type="InterPro" id="IPR050250">
    <property type="entry name" value="Macrolide_Exporter_MacB"/>
</dbReference>
<comment type="caution">
    <text evidence="10">The sequence shown here is derived from an EMBL/GenBank/DDBJ whole genome shotgun (WGS) entry which is preliminary data.</text>
</comment>
<dbReference type="EMBL" id="LHXJ01000021">
    <property type="protein sequence ID" value="KXA91099.1"/>
    <property type="molecule type" value="Genomic_DNA"/>
</dbReference>
<evidence type="ECO:0000259" key="9">
    <source>
        <dbReference type="Pfam" id="PF12704"/>
    </source>
</evidence>
<dbReference type="GO" id="GO:0005886">
    <property type="term" value="C:plasma membrane"/>
    <property type="evidence" value="ECO:0007669"/>
    <property type="project" value="UniProtKB-SubCell"/>
</dbReference>
<dbReference type="Pfam" id="PF12704">
    <property type="entry name" value="MacB_PCD"/>
    <property type="match status" value="1"/>
</dbReference>
<dbReference type="PANTHER" id="PTHR30572">
    <property type="entry name" value="MEMBRANE COMPONENT OF TRANSPORTER-RELATED"/>
    <property type="match status" value="1"/>
</dbReference>
<protein>
    <recommendedName>
        <fullName evidence="12">ABC3 transporter permease protein domain-containing protein</fullName>
    </recommendedName>
</protein>
<comment type="subcellular location">
    <subcellularLocation>
        <location evidence="1">Cell membrane</location>
        <topology evidence="1">Multi-pass membrane protein</topology>
    </subcellularLocation>
</comment>
<keyword evidence="2" id="KW-1003">Cell membrane</keyword>
<feature type="transmembrane region" description="Helical" evidence="7">
    <location>
        <begin position="243"/>
        <end position="266"/>
    </location>
</feature>
<keyword evidence="11" id="KW-1185">Reference proteome</keyword>
<accession>A0A133UA94</accession>
<evidence type="ECO:0000313" key="11">
    <source>
        <dbReference type="Proteomes" id="UP000070163"/>
    </source>
</evidence>
<keyword evidence="5 7" id="KW-0472">Membrane</keyword>
<feature type="domain" description="ABC3 transporter permease C-terminal" evidence="8">
    <location>
        <begin position="246"/>
        <end position="365"/>
    </location>
</feature>
<keyword evidence="4 7" id="KW-1133">Transmembrane helix</keyword>
<dbReference type="Pfam" id="PF02687">
    <property type="entry name" value="FtsX"/>
    <property type="match status" value="1"/>
</dbReference>
<gene>
    <name evidence="10" type="ORF">AKJ57_02435</name>
</gene>
<evidence type="ECO:0000256" key="6">
    <source>
        <dbReference type="ARBA" id="ARBA00038076"/>
    </source>
</evidence>
<dbReference type="PANTHER" id="PTHR30572:SF4">
    <property type="entry name" value="ABC TRANSPORTER PERMEASE YTRF"/>
    <property type="match status" value="1"/>
</dbReference>
<name>A0A133UA94_9EURY</name>
<evidence type="ECO:0008006" key="12">
    <source>
        <dbReference type="Google" id="ProtNLM"/>
    </source>
</evidence>